<keyword evidence="1 4" id="KW-0812">Transmembrane</keyword>
<feature type="transmembrane region" description="Helical" evidence="4">
    <location>
        <begin position="317"/>
        <end position="336"/>
    </location>
</feature>
<dbReference type="GO" id="GO:0022857">
    <property type="term" value="F:transmembrane transporter activity"/>
    <property type="evidence" value="ECO:0007669"/>
    <property type="project" value="InterPro"/>
</dbReference>
<feature type="transmembrane region" description="Helical" evidence="4">
    <location>
        <begin position="283"/>
        <end position="305"/>
    </location>
</feature>
<feature type="transmembrane region" description="Helical" evidence="4">
    <location>
        <begin position="197"/>
        <end position="217"/>
    </location>
</feature>
<dbReference type="EMBL" id="FOZW01000008">
    <property type="protein sequence ID" value="SFT02200.1"/>
    <property type="molecule type" value="Genomic_DNA"/>
</dbReference>
<keyword evidence="2 4" id="KW-1133">Transmembrane helix</keyword>
<organism evidence="5 6">
    <name type="scientific">Alloyangia pacifica</name>
    <dbReference type="NCBI Taxonomy" id="311180"/>
    <lineage>
        <taxon>Bacteria</taxon>
        <taxon>Pseudomonadati</taxon>
        <taxon>Pseudomonadota</taxon>
        <taxon>Alphaproteobacteria</taxon>
        <taxon>Rhodobacterales</taxon>
        <taxon>Roseobacteraceae</taxon>
        <taxon>Alloyangia</taxon>
    </lineage>
</organism>
<sequence>MPLLGGLARVGSRIDRAWQMVGLDPHRYAQRQPERAERLAVWLLGVGATVGYGALYYIFAALLLTWEEVQPWGPEVDKGWLTLAFMCATLTGAGVSPLAGRLVDRGRGRWLLSGGMALGALSLLLLASAQSYWVFLIAWLGLGIAEGCCLYEPCFSFVTRTTHERARVNITRITLVAGFASTLAYPAGAFLSEALGWRGAVLCFAGAVALIGLPAMFAGATMLECCPEDSHTPEHRAGDRAAFVAARARPEFWLILIAFSLIGLAYGLVLTHIMPILTDRGLGLGQAVLAASMFGPMQVLGRLAMMLAGHRASGMRVAVGAFAGIACAIAVLLVVVPMAPGAVFGFALLFGASFGLVSILKPVVMAEVLGRRSFGMIAGFMAVPFLIVASLSPQAGALLWRIGGYDLALCVALAAACLAFGVLLALAVRLRRPG</sequence>
<dbReference type="STRING" id="311180.SAMN04488050_108142"/>
<dbReference type="Gene3D" id="1.20.1250.20">
    <property type="entry name" value="MFS general substrate transporter like domains"/>
    <property type="match status" value="1"/>
</dbReference>
<dbReference type="SUPFAM" id="SSF103473">
    <property type="entry name" value="MFS general substrate transporter"/>
    <property type="match status" value="1"/>
</dbReference>
<feature type="transmembrane region" description="Helical" evidence="4">
    <location>
        <begin position="170"/>
        <end position="191"/>
    </location>
</feature>
<reference evidence="6" key="1">
    <citation type="submission" date="2016-10" db="EMBL/GenBank/DDBJ databases">
        <authorList>
            <person name="Varghese N."/>
            <person name="Submissions S."/>
        </authorList>
    </citation>
    <scope>NUCLEOTIDE SEQUENCE [LARGE SCALE GENOMIC DNA]</scope>
    <source>
        <strain evidence="6">DSM 26894</strain>
    </source>
</reference>
<feature type="transmembrane region" description="Helical" evidence="4">
    <location>
        <begin position="252"/>
        <end position="277"/>
    </location>
</feature>
<dbReference type="PANTHER" id="PTHR11360:SF284">
    <property type="entry name" value="EG:103B4.3 PROTEIN-RELATED"/>
    <property type="match status" value="1"/>
</dbReference>
<feature type="transmembrane region" description="Helical" evidence="4">
    <location>
        <begin position="133"/>
        <end position="158"/>
    </location>
</feature>
<evidence type="ECO:0000256" key="4">
    <source>
        <dbReference type="SAM" id="Phobius"/>
    </source>
</evidence>
<evidence type="ECO:0000256" key="1">
    <source>
        <dbReference type="ARBA" id="ARBA00022692"/>
    </source>
</evidence>
<dbReference type="InterPro" id="IPR050327">
    <property type="entry name" value="Proton-linked_MCT"/>
</dbReference>
<dbReference type="InterPro" id="IPR036259">
    <property type="entry name" value="MFS_trans_sf"/>
</dbReference>
<dbReference type="Pfam" id="PF07690">
    <property type="entry name" value="MFS_1"/>
    <property type="match status" value="1"/>
</dbReference>
<dbReference type="InterPro" id="IPR011701">
    <property type="entry name" value="MFS"/>
</dbReference>
<proteinExistence type="predicted"/>
<feature type="transmembrane region" description="Helical" evidence="4">
    <location>
        <begin position="79"/>
        <end position="98"/>
    </location>
</feature>
<dbReference type="AlphaFoldDB" id="A0A1I6UL97"/>
<keyword evidence="3 4" id="KW-0472">Membrane</keyword>
<accession>A0A1I6UL97</accession>
<dbReference type="Proteomes" id="UP000199392">
    <property type="component" value="Unassembled WGS sequence"/>
</dbReference>
<keyword evidence="6" id="KW-1185">Reference proteome</keyword>
<evidence type="ECO:0000256" key="3">
    <source>
        <dbReference type="ARBA" id="ARBA00023136"/>
    </source>
</evidence>
<evidence type="ECO:0000313" key="6">
    <source>
        <dbReference type="Proteomes" id="UP000199392"/>
    </source>
</evidence>
<dbReference type="RefSeq" id="WP_092427212.1">
    <property type="nucleotide sequence ID" value="NZ_FNCL01000009.1"/>
</dbReference>
<feature type="transmembrane region" description="Helical" evidence="4">
    <location>
        <begin position="404"/>
        <end position="428"/>
    </location>
</feature>
<feature type="transmembrane region" description="Helical" evidence="4">
    <location>
        <begin position="110"/>
        <end position="127"/>
    </location>
</feature>
<dbReference type="PANTHER" id="PTHR11360">
    <property type="entry name" value="MONOCARBOXYLATE TRANSPORTER"/>
    <property type="match status" value="1"/>
</dbReference>
<evidence type="ECO:0000313" key="5">
    <source>
        <dbReference type="EMBL" id="SFT02200.1"/>
    </source>
</evidence>
<feature type="transmembrane region" description="Helical" evidence="4">
    <location>
        <begin position="39"/>
        <end position="59"/>
    </location>
</feature>
<dbReference type="OrthoDB" id="7200137at2"/>
<protein>
    <submittedName>
        <fullName evidence="5">Predicted arabinose efflux permease, MFS family</fullName>
    </submittedName>
</protein>
<feature type="transmembrane region" description="Helical" evidence="4">
    <location>
        <begin position="342"/>
        <end position="361"/>
    </location>
</feature>
<evidence type="ECO:0000256" key="2">
    <source>
        <dbReference type="ARBA" id="ARBA00022989"/>
    </source>
</evidence>
<name>A0A1I6UL97_9RHOB</name>
<feature type="transmembrane region" description="Helical" evidence="4">
    <location>
        <begin position="373"/>
        <end position="392"/>
    </location>
</feature>
<gene>
    <name evidence="5" type="ORF">SAMN04488050_108142</name>
</gene>